<keyword evidence="3" id="KW-0804">Transcription</keyword>
<evidence type="ECO:0000256" key="3">
    <source>
        <dbReference type="ARBA" id="ARBA00023163"/>
    </source>
</evidence>
<reference evidence="7 8" key="1">
    <citation type="submission" date="2020-08" db="EMBL/GenBank/DDBJ databases">
        <title>Genomic Encyclopedia of Archaeal and Bacterial Type Strains, Phase II (KMG-II): from individual species to whole genera.</title>
        <authorList>
            <person name="Goeker M."/>
        </authorList>
    </citation>
    <scope>NUCLEOTIDE SEQUENCE [LARGE SCALE GENOMIC DNA]</scope>
    <source>
        <strain evidence="7 8">DSM 23288</strain>
    </source>
</reference>
<dbReference type="Gene3D" id="1.10.357.10">
    <property type="entry name" value="Tetracycline Repressor, domain 2"/>
    <property type="match status" value="1"/>
</dbReference>
<proteinExistence type="predicted"/>
<dbReference type="InterPro" id="IPR009057">
    <property type="entry name" value="Homeodomain-like_sf"/>
</dbReference>
<dbReference type="InterPro" id="IPR036271">
    <property type="entry name" value="Tet_transcr_reg_TetR-rel_C_sf"/>
</dbReference>
<dbReference type="PANTHER" id="PTHR30055:SF226">
    <property type="entry name" value="HTH-TYPE TRANSCRIPTIONAL REGULATOR PKSA"/>
    <property type="match status" value="1"/>
</dbReference>
<gene>
    <name evidence="7" type="ORF">BDZ31_004168</name>
</gene>
<evidence type="ECO:0000256" key="1">
    <source>
        <dbReference type="ARBA" id="ARBA00023015"/>
    </source>
</evidence>
<dbReference type="RefSeq" id="WP_183344679.1">
    <property type="nucleotide sequence ID" value="NZ_JACHNU010000007.1"/>
</dbReference>
<keyword evidence="2 4" id="KW-0238">DNA-binding</keyword>
<feature type="DNA-binding region" description="H-T-H motif" evidence="4">
    <location>
        <begin position="49"/>
        <end position="68"/>
    </location>
</feature>
<protein>
    <submittedName>
        <fullName evidence="7">AcrR family transcriptional regulator</fullName>
    </submittedName>
</protein>
<feature type="domain" description="HTH tetR-type" evidence="6">
    <location>
        <begin position="26"/>
        <end position="86"/>
    </location>
</feature>
<evidence type="ECO:0000313" key="7">
    <source>
        <dbReference type="EMBL" id="MBB4664557.1"/>
    </source>
</evidence>
<dbReference type="PRINTS" id="PR00455">
    <property type="entry name" value="HTHTETR"/>
</dbReference>
<dbReference type="SUPFAM" id="SSF48498">
    <property type="entry name" value="Tetracyclin repressor-like, C-terminal domain"/>
    <property type="match status" value="1"/>
</dbReference>
<dbReference type="InterPro" id="IPR001647">
    <property type="entry name" value="HTH_TetR"/>
</dbReference>
<evidence type="ECO:0000256" key="2">
    <source>
        <dbReference type="ARBA" id="ARBA00023125"/>
    </source>
</evidence>
<comment type="caution">
    <text evidence="7">The sequence shown here is derived from an EMBL/GenBank/DDBJ whole genome shotgun (WGS) entry which is preliminary data.</text>
</comment>
<dbReference type="PROSITE" id="PS50977">
    <property type="entry name" value="HTH_TETR_2"/>
    <property type="match status" value="1"/>
</dbReference>
<dbReference type="FunFam" id="1.10.10.60:FF:000141">
    <property type="entry name" value="TetR family transcriptional regulator"/>
    <property type="match status" value="1"/>
</dbReference>
<keyword evidence="1" id="KW-0805">Transcription regulation</keyword>
<dbReference type="EMBL" id="JACHNU010000007">
    <property type="protein sequence ID" value="MBB4664557.1"/>
    <property type="molecule type" value="Genomic_DNA"/>
</dbReference>
<dbReference type="GO" id="GO:0000976">
    <property type="term" value="F:transcription cis-regulatory region binding"/>
    <property type="evidence" value="ECO:0007669"/>
    <property type="project" value="TreeGrafter"/>
</dbReference>
<keyword evidence="8" id="KW-1185">Reference proteome</keyword>
<evidence type="ECO:0000313" key="8">
    <source>
        <dbReference type="Proteomes" id="UP000585272"/>
    </source>
</evidence>
<dbReference type="SUPFAM" id="SSF46689">
    <property type="entry name" value="Homeodomain-like"/>
    <property type="match status" value="1"/>
</dbReference>
<evidence type="ECO:0000256" key="5">
    <source>
        <dbReference type="SAM" id="MobiDB-lite"/>
    </source>
</evidence>
<dbReference type="GO" id="GO:0045892">
    <property type="term" value="P:negative regulation of DNA-templated transcription"/>
    <property type="evidence" value="ECO:0007669"/>
    <property type="project" value="UniProtKB-ARBA"/>
</dbReference>
<organism evidence="7 8">
    <name type="scientific">Conexibacter arvalis</name>
    <dbReference type="NCBI Taxonomy" id="912552"/>
    <lineage>
        <taxon>Bacteria</taxon>
        <taxon>Bacillati</taxon>
        <taxon>Actinomycetota</taxon>
        <taxon>Thermoleophilia</taxon>
        <taxon>Solirubrobacterales</taxon>
        <taxon>Conexibacteraceae</taxon>
        <taxon>Conexibacter</taxon>
    </lineage>
</organism>
<dbReference type="PROSITE" id="PS01081">
    <property type="entry name" value="HTH_TETR_1"/>
    <property type="match status" value="1"/>
</dbReference>
<dbReference type="AlphaFoldDB" id="A0A840IHM7"/>
<sequence length="216" mass="23790">MSQWTPGANAPREMTGGGGRRRLTAAERRELILAAAVRLFAEHGYHATSMDEIAARAGISKAVVYDHFTSKQELYTVLLDTIRADIDALIDEAIAPLPVDARVRAAIEVFFGFVEQYPDACRLLFLELQGTREAATVIERLEARVAEALSASLGSDPEIFGGHPDRERQLRILAELLKSAIHGLASWWYSNPQIPREDLVERTVALVTPAIDAART</sequence>
<name>A0A840IHM7_9ACTN</name>
<accession>A0A840IHM7</accession>
<evidence type="ECO:0000256" key="4">
    <source>
        <dbReference type="PROSITE-ProRule" id="PRU00335"/>
    </source>
</evidence>
<dbReference type="PANTHER" id="PTHR30055">
    <property type="entry name" value="HTH-TYPE TRANSCRIPTIONAL REGULATOR RUTR"/>
    <property type="match status" value="1"/>
</dbReference>
<dbReference type="InterPro" id="IPR050109">
    <property type="entry name" value="HTH-type_TetR-like_transc_reg"/>
</dbReference>
<dbReference type="Pfam" id="PF00440">
    <property type="entry name" value="TetR_N"/>
    <property type="match status" value="1"/>
</dbReference>
<feature type="region of interest" description="Disordered" evidence="5">
    <location>
        <begin position="1"/>
        <end position="21"/>
    </location>
</feature>
<dbReference type="Proteomes" id="UP000585272">
    <property type="component" value="Unassembled WGS sequence"/>
</dbReference>
<dbReference type="GO" id="GO:0003700">
    <property type="term" value="F:DNA-binding transcription factor activity"/>
    <property type="evidence" value="ECO:0007669"/>
    <property type="project" value="TreeGrafter"/>
</dbReference>
<dbReference type="InterPro" id="IPR023772">
    <property type="entry name" value="DNA-bd_HTH_TetR-type_CS"/>
</dbReference>
<evidence type="ECO:0000259" key="6">
    <source>
        <dbReference type="PROSITE" id="PS50977"/>
    </source>
</evidence>